<accession>A0A0H4TJI1</accession>
<organism evidence="1 2">
    <name type="scientific">Staphylococcus phage IME-SA118</name>
    <dbReference type="NCBI Taxonomy" id="1673884"/>
    <lineage>
        <taxon>Viruses</taxon>
        <taxon>Duplodnaviria</taxon>
        <taxon>Heunggongvirae</taxon>
        <taxon>Uroviricota</taxon>
        <taxon>Caudoviricetes</taxon>
        <taxon>Herelleviridae</taxon>
        <taxon>Twortvirinae</taxon>
        <taxon>Kayvirus</taxon>
        <taxon>Kayvirus G1</taxon>
    </lineage>
</organism>
<dbReference type="KEGG" id="vg:54972465"/>
<sequence>MKINYIPMWDNEDVLQYAKSQLLVNELETKEIIFKRNI</sequence>
<evidence type="ECO:0000313" key="1">
    <source>
        <dbReference type="EMBL" id="AKQ07029.1"/>
    </source>
</evidence>
<reference evidence="1 2" key="1">
    <citation type="submission" date="2015-05" db="EMBL/GenBank/DDBJ databases">
        <authorList>
            <person name="Zhang X."/>
        </authorList>
    </citation>
    <scope>NUCLEOTIDE SEQUENCE [LARGE SCALE GENOMIC DNA]</scope>
</reference>
<protein>
    <submittedName>
        <fullName evidence="1">Uncharacterized protein</fullName>
    </submittedName>
</protein>
<dbReference type="EMBL" id="KR902361">
    <property type="protein sequence ID" value="AKQ07029.1"/>
    <property type="molecule type" value="Genomic_DNA"/>
</dbReference>
<dbReference type="GeneID" id="54972465"/>
<proteinExistence type="predicted"/>
<name>A0A0H4TJI1_9CAUD</name>
<dbReference type="RefSeq" id="YP_009782522.1">
    <property type="nucleotide sequence ID" value="NC_047731.1"/>
</dbReference>
<dbReference type="Proteomes" id="UP000222726">
    <property type="component" value="Segment"/>
</dbReference>
<evidence type="ECO:0000313" key="2">
    <source>
        <dbReference type="Proteomes" id="UP000222726"/>
    </source>
</evidence>